<dbReference type="Gene3D" id="3.30.470.10">
    <property type="match status" value="1"/>
</dbReference>
<evidence type="ECO:0000313" key="11">
    <source>
        <dbReference type="EMBL" id="GAO44498.1"/>
    </source>
</evidence>
<dbReference type="EMBL" id="BBWV01000003">
    <property type="protein sequence ID" value="GAO44498.1"/>
    <property type="molecule type" value="Genomic_DNA"/>
</dbReference>
<evidence type="ECO:0000313" key="12">
    <source>
        <dbReference type="Proteomes" id="UP000033121"/>
    </source>
</evidence>
<dbReference type="EC" id="2.6.1.42" evidence="6"/>
<comment type="catalytic activity">
    <reaction evidence="9">
        <text>L-isoleucine + 2-oxoglutarate = (S)-3-methyl-2-oxopentanoate + L-glutamate</text>
        <dbReference type="Rhea" id="RHEA:24801"/>
        <dbReference type="ChEBI" id="CHEBI:16810"/>
        <dbReference type="ChEBI" id="CHEBI:29985"/>
        <dbReference type="ChEBI" id="CHEBI:35146"/>
        <dbReference type="ChEBI" id="CHEBI:58045"/>
        <dbReference type="EC" id="2.6.1.42"/>
    </reaction>
</comment>
<keyword evidence="11" id="KW-0808">Transferase</keyword>
<evidence type="ECO:0000256" key="3">
    <source>
        <dbReference type="ARBA" id="ARBA00004931"/>
    </source>
</evidence>
<dbReference type="InterPro" id="IPR036038">
    <property type="entry name" value="Aminotransferase-like"/>
</dbReference>
<proteinExistence type="inferred from homology"/>
<evidence type="ECO:0000256" key="10">
    <source>
        <dbReference type="ARBA" id="ARBA00049229"/>
    </source>
</evidence>
<evidence type="ECO:0000256" key="9">
    <source>
        <dbReference type="ARBA" id="ARBA00048798"/>
    </source>
</evidence>
<reference evidence="11 12" key="1">
    <citation type="submission" date="2015-04" db="EMBL/GenBank/DDBJ databases">
        <title>Whole genome shotgun sequence of Flavihumibacter petaseus NBRC 106054.</title>
        <authorList>
            <person name="Miyazawa S."/>
            <person name="Hosoyama A."/>
            <person name="Hashimoto M."/>
            <person name="Noguchi M."/>
            <person name="Tsuchikane K."/>
            <person name="Ohji S."/>
            <person name="Yamazoe A."/>
            <person name="Ichikawa N."/>
            <person name="Kimura A."/>
            <person name="Fujita N."/>
        </authorList>
    </citation>
    <scope>NUCLEOTIDE SEQUENCE [LARGE SCALE GENOMIC DNA]</scope>
    <source>
        <strain evidence="11 12">NBRC 106054</strain>
    </source>
</reference>
<comment type="pathway">
    <text evidence="2">Amino-acid biosynthesis; L-isoleucine biosynthesis; L-isoleucine from 2-oxobutanoate: step 4/4.</text>
</comment>
<dbReference type="SUPFAM" id="SSF56752">
    <property type="entry name" value="D-aminoacid aminotransferase-like PLP-dependent enzymes"/>
    <property type="match status" value="1"/>
</dbReference>
<comment type="similarity">
    <text evidence="5">Belongs to the class-IV pyridoxal-phosphate-dependent aminotransferase family.</text>
</comment>
<dbReference type="STRING" id="1220578.FPE01S_03_05350"/>
<name>A0A0E9N3Y5_9BACT</name>
<evidence type="ECO:0000256" key="7">
    <source>
        <dbReference type="ARBA" id="ARBA00022898"/>
    </source>
</evidence>
<organism evidence="11 12">
    <name type="scientific">Flavihumibacter petaseus NBRC 106054</name>
    <dbReference type="NCBI Taxonomy" id="1220578"/>
    <lineage>
        <taxon>Bacteria</taxon>
        <taxon>Pseudomonadati</taxon>
        <taxon>Bacteroidota</taxon>
        <taxon>Chitinophagia</taxon>
        <taxon>Chitinophagales</taxon>
        <taxon>Chitinophagaceae</taxon>
        <taxon>Flavihumibacter</taxon>
    </lineage>
</organism>
<keyword evidence="7" id="KW-0663">Pyridoxal phosphate</keyword>
<dbReference type="AlphaFoldDB" id="A0A0E9N3Y5"/>
<comment type="catalytic activity">
    <reaction evidence="10">
        <text>L-leucine + 2-oxoglutarate = 4-methyl-2-oxopentanoate + L-glutamate</text>
        <dbReference type="Rhea" id="RHEA:18321"/>
        <dbReference type="ChEBI" id="CHEBI:16810"/>
        <dbReference type="ChEBI" id="CHEBI:17865"/>
        <dbReference type="ChEBI" id="CHEBI:29985"/>
        <dbReference type="ChEBI" id="CHEBI:57427"/>
        <dbReference type="EC" id="2.6.1.42"/>
    </reaction>
</comment>
<dbReference type="GO" id="GO:0046394">
    <property type="term" value="P:carboxylic acid biosynthetic process"/>
    <property type="evidence" value="ECO:0007669"/>
    <property type="project" value="UniProtKB-ARBA"/>
</dbReference>
<gene>
    <name evidence="11" type="ORF">FPE01S_03_05350</name>
</gene>
<protein>
    <recommendedName>
        <fullName evidence="6">branched-chain-amino-acid transaminase</fullName>
        <ecNumber evidence="6">2.6.1.42</ecNumber>
    </recommendedName>
</protein>
<dbReference type="Gene3D" id="3.20.10.10">
    <property type="entry name" value="D-amino Acid Aminotransferase, subunit A, domain 2"/>
    <property type="match status" value="1"/>
</dbReference>
<evidence type="ECO:0000256" key="4">
    <source>
        <dbReference type="ARBA" id="ARBA00005072"/>
    </source>
</evidence>
<evidence type="ECO:0000256" key="5">
    <source>
        <dbReference type="ARBA" id="ARBA00009320"/>
    </source>
</evidence>
<dbReference type="Proteomes" id="UP000033121">
    <property type="component" value="Unassembled WGS sequence"/>
</dbReference>
<evidence type="ECO:0000256" key="8">
    <source>
        <dbReference type="ARBA" id="ARBA00048212"/>
    </source>
</evidence>
<comment type="pathway">
    <text evidence="3">Amino-acid biosynthesis; L-valine biosynthesis; L-valine from pyruvate: step 4/4.</text>
</comment>
<dbReference type="GO" id="GO:0004084">
    <property type="term" value="F:branched-chain-amino-acid transaminase activity"/>
    <property type="evidence" value="ECO:0007669"/>
    <property type="project" value="UniProtKB-EC"/>
</dbReference>
<dbReference type="InterPro" id="IPR043132">
    <property type="entry name" value="BCAT-like_C"/>
</dbReference>
<evidence type="ECO:0000256" key="1">
    <source>
        <dbReference type="ARBA" id="ARBA00001933"/>
    </source>
</evidence>
<comment type="caution">
    <text evidence="11">The sequence shown here is derived from an EMBL/GenBank/DDBJ whole genome shotgun (WGS) entry which is preliminary data.</text>
</comment>
<dbReference type="Pfam" id="PF01063">
    <property type="entry name" value="Aminotran_4"/>
    <property type="match status" value="1"/>
</dbReference>
<dbReference type="RefSeq" id="WP_046370416.1">
    <property type="nucleotide sequence ID" value="NZ_BBWV01000003.1"/>
</dbReference>
<evidence type="ECO:0000256" key="6">
    <source>
        <dbReference type="ARBA" id="ARBA00013053"/>
    </source>
</evidence>
<dbReference type="InterPro" id="IPR043131">
    <property type="entry name" value="BCAT-like_N"/>
</dbReference>
<dbReference type="InterPro" id="IPR001544">
    <property type="entry name" value="Aminotrans_IV"/>
</dbReference>
<accession>A0A0E9N3Y5</accession>
<evidence type="ECO:0000256" key="2">
    <source>
        <dbReference type="ARBA" id="ARBA00004824"/>
    </source>
</evidence>
<dbReference type="PANTHER" id="PTHR42743:SF11">
    <property type="entry name" value="AMINODEOXYCHORISMATE LYASE"/>
    <property type="match status" value="1"/>
</dbReference>
<dbReference type="PANTHER" id="PTHR42743">
    <property type="entry name" value="AMINO-ACID AMINOTRANSFERASE"/>
    <property type="match status" value="1"/>
</dbReference>
<dbReference type="OrthoDB" id="9805628at2"/>
<keyword evidence="12" id="KW-1185">Reference proteome</keyword>
<comment type="catalytic activity">
    <reaction evidence="8">
        <text>L-valine + 2-oxoglutarate = 3-methyl-2-oxobutanoate + L-glutamate</text>
        <dbReference type="Rhea" id="RHEA:24813"/>
        <dbReference type="ChEBI" id="CHEBI:11851"/>
        <dbReference type="ChEBI" id="CHEBI:16810"/>
        <dbReference type="ChEBI" id="CHEBI:29985"/>
        <dbReference type="ChEBI" id="CHEBI:57762"/>
        <dbReference type="EC" id="2.6.1.42"/>
    </reaction>
</comment>
<dbReference type="FunFam" id="3.20.10.10:FF:000002">
    <property type="entry name" value="D-alanine aminotransferase"/>
    <property type="match status" value="1"/>
</dbReference>
<comment type="pathway">
    <text evidence="4">Amino-acid biosynthesis; L-leucine biosynthesis; L-leucine from 3-methyl-2-oxobutanoate: step 4/4.</text>
</comment>
<keyword evidence="11" id="KW-0032">Aminotransferase</keyword>
<dbReference type="InterPro" id="IPR050571">
    <property type="entry name" value="Class-IV_PLP-Dep_Aminotrnsfr"/>
</dbReference>
<comment type="cofactor">
    <cofactor evidence="1">
        <name>pyridoxal 5'-phosphate</name>
        <dbReference type="ChEBI" id="CHEBI:597326"/>
    </cofactor>
</comment>
<sequence>MTVTNFSWINGTWFPANDASIGISDLALQRGFGIFDFFRIIDGKPVFLEDHLDRFFRSSRSLGLDPGWERQQLVDIIHHIATRNNLTEGGIKLLLTGGYSADGYTPGKPNLMVTASPMLFERGLGAGLHLMSVEHQRQLPEIKTIDYLMAVHLQPQLKASGADDMLYYSQKGVTECPRANFFMVTADGVVLTPATGILKGVTRKKVLESALPGIPVIEKDFSLVEAMAAAEAFITSTTKPVRPVVAIDGKVIGNGSAGAITRQLNEWLQAKVFTGILYEQD</sequence>
<dbReference type="GO" id="GO:0008652">
    <property type="term" value="P:amino acid biosynthetic process"/>
    <property type="evidence" value="ECO:0007669"/>
    <property type="project" value="UniProtKB-ARBA"/>
</dbReference>